<dbReference type="Proteomes" id="UP000198711">
    <property type="component" value="Unassembled WGS sequence"/>
</dbReference>
<reference evidence="1 2" key="1">
    <citation type="submission" date="2016-10" db="EMBL/GenBank/DDBJ databases">
        <authorList>
            <person name="Varghese N."/>
            <person name="Submissions S."/>
        </authorList>
    </citation>
    <scope>NUCLEOTIDE SEQUENCE [LARGE SCALE GENOMIC DNA]</scope>
    <source>
        <strain evidence="1 2">DSM 25353</strain>
    </source>
</reference>
<protein>
    <submittedName>
        <fullName evidence="1">Uncharacterized protein</fullName>
    </submittedName>
</protein>
<dbReference type="AlphaFoldDB" id="A0A8X8IBR0"/>
<gene>
    <name evidence="1" type="ORF">SAMN05444410_105182</name>
</gene>
<accession>A0A8X8IBR0</accession>
<comment type="caution">
    <text evidence="1">The sequence shown here is derived from an EMBL/GenBank/DDBJ whole genome shotgun (WGS) entry which is preliminary data.</text>
</comment>
<keyword evidence="2" id="KW-1185">Reference proteome</keyword>
<evidence type="ECO:0000313" key="2">
    <source>
        <dbReference type="Proteomes" id="UP000198711"/>
    </source>
</evidence>
<organism evidence="1 2">
    <name type="scientific">Hydrobacter penzbergensis</name>
    <dbReference type="NCBI Taxonomy" id="1235997"/>
    <lineage>
        <taxon>Bacteria</taxon>
        <taxon>Pseudomonadati</taxon>
        <taxon>Bacteroidota</taxon>
        <taxon>Chitinophagia</taxon>
        <taxon>Chitinophagales</taxon>
        <taxon>Chitinophagaceae</taxon>
        <taxon>Hydrobacter</taxon>
    </lineage>
</organism>
<evidence type="ECO:0000313" key="1">
    <source>
        <dbReference type="EMBL" id="SDW75702.1"/>
    </source>
</evidence>
<dbReference type="EMBL" id="FNNO01000005">
    <property type="protein sequence ID" value="SDW75702.1"/>
    <property type="molecule type" value="Genomic_DNA"/>
</dbReference>
<sequence>MPYANYDDVTSLQAVYHNCLNMDGDTNFVEFIAENFLSAGMALENDKEDTPPQPKHPNNTNLVVQIQTGTLYQQPVTEITLEQPLVPATLIPVTNTDYIPQDYRPGIFHPPARA</sequence>
<proteinExistence type="predicted"/>
<name>A0A8X8IBR0_9BACT</name>